<dbReference type="InterPro" id="IPR003728">
    <property type="entry name" value="Ribosome_maturation_RimP"/>
</dbReference>
<feature type="domain" description="Ribosome maturation factor RimP N-terminal" evidence="4">
    <location>
        <begin position="13"/>
        <end position="82"/>
    </location>
</feature>
<dbReference type="Gene3D" id="3.30.300.70">
    <property type="entry name" value="RimP-like superfamily, N-terminal"/>
    <property type="match status" value="1"/>
</dbReference>
<dbReference type="RefSeq" id="WP_104712827.1">
    <property type="nucleotide sequence ID" value="NZ_PTRA01000001.1"/>
</dbReference>
<dbReference type="HAMAP" id="MF_01077">
    <property type="entry name" value="RimP"/>
    <property type="match status" value="1"/>
</dbReference>
<dbReference type="GO" id="GO:0000028">
    <property type="term" value="P:ribosomal small subunit assembly"/>
    <property type="evidence" value="ECO:0007669"/>
    <property type="project" value="TreeGrafter"/>
</dbReference>
<evidence type="ECO:0000256" key="3">
    <source>
        <dbReference type="HAMAP-Rule" id="MF_01077"/>
    </source>
</evidence>
<keyword evidence="7" id="KW-1185">Reference proteome</keyword>
<comment type="similarity">
    <text evidence="3">Belongs to the RimP family.</text>
</comment>
<comment type="subcellular location">
    <subcellularLocation>
        <location evidence="3">Cytoplasm</location>
    </subcellularLocation>
</comment>
<name>A0A2S7IS02_9BACT</name>
<dbReference type="PANTHER" id="PTHR33867">
    <property type="entry name" value="RIBOSOME MATURATION FACTOR RIMP"/>
    <property type="match status" value="1"/>
</dbReference>
<evidence type="ECO:0000256" key="1">
    <source>
        <dbReference type="ARBA" id="ARBA00022490"/>
    </source>
</evidence>
<dbReference type="SUPFAM" id="SSF75420">
    <property type="entry name" value="YhbC-like, N-terminal domain"/>
    <property type="match status" value="1"/>
</dbReference>
<comment type="function">
    <text evidence="3">Required for maturation of 30S ribosomal subunits.</text>
</comment>
<keyword evidence="2 3" id="KW-0690">Ribosome biogenesis</keyword>
<protein>
    <recommendedName>
        <fullName evidence="3">Ribosome maturation factor RimP</fullName>
    </recommendedName>
</protein>
<dbReference type="CDD" id="cd01734">
    <property type="entry name" value="YlxS_C"/>
    <property type="match status" value="1"/>
</dbReference>
<dbReference type="InterPro" id="IPR036847">
    <property type="entry name" value="RimP_C_sf"/>
</dbReference>
<organism evidence="6 7">
    <name type="scientific">Siphonobacter curvatus</name>
    <dbReference type="NCBI Taxonomy" id="2094562"/>
    <lineage>
        <taxon>Bacteria</taxon>
        <taxon>Pseudomonadati</taxon>
        <taxon>Bacteroidota</taxon>
        <taxon>Cytophagia</taxon>
        <taxon>Cytophagales</taxon>
        <taxon>Cytophagaceae</taxon>
        <taxon>Siphonobacter</taxon>
    </lineage>
</organism>
<dbReference type="Pfam" id="PF02576">
    <property type="entry name" value="RimP_N"/>
    <property type="match status" value="1"/>
</dbReference>
<dbReference type="PANTHER" id="PTHR33867:SF1">
    <property type="entry name" value="RIBOSOME MATURATION FACTOR RIMP"/>
    <property type="match status" value="1"/>
</dbReference>
<evidence type="ECO:0000256" key="2">
    <source>
        <dbReference type="ARBA" id="ARBA00022517"/>
    </source>
</evidence>
<dbReference type="AlphaFoldDB" id="A0A2S7IS02"/>
<dbReference type="InterPro" id="IPR028989">
    <property type="entry name" value="RimP_N"/>
</dbReference>
<dbReference type="OrthoDB" id="9789702at2"/>
<dbReference type="Proteomes" id="UP000239590">
    <property type="component" value="Unassembled WGS sequence"/>
</dbReference>
<evidence type="ECO:0000313" key="6">
    <source>
        <dbReference type="EMBL" id="PQA60484.1"/>
    </source>
</evidence>
<evidence type="ECO:0000259" key="4">
    <source>
        <dbReference type="Pfam" id="PF02576"/>
    </source>
</evidence>
<dbReference type="InterPro" id="IPR028998">
    <property type="entry name" value="RimP_C"/>
</dbReference>
<feature type="domain" description="Ribosome maturation factor RimP C-terminal" evidence="5">
    <location>
        <begin position="85"/>
        <end position="152"/>
    </location>
</feature>
<evidence type="ECO:0000313" key="7">
    <source>
        <dbReference type="Proteomes" id="UP000239590"/>
    </source>
</evidence>
<reference evidence="7" key="1">
    <citation type="submission" date="2018-02" db="EMBL/GenBank/DDBJ databases">
        <title>Genome sequencing of Solimonas sp. HR-BB.</title>
        <authorList>
            <person name="Lee Y."/>
            <person name="Jeon C.O."/>
        </authorList>
    </citation>
    <scope>NUCLEOTIDE SEQUENCE [LARGE SCALE GENOMIC DNA]</scope>
    <source>
        <strain evidence="7">HR-U</strain>
    </source>
</reference>
<comment type="caution">
    <text evidence="6">The sequence shown here is derived from an EMBL/GenBank/DDBJ whole genome shotgun (WGS) entry which is preliminary data.</text>
</comment>
<dbReference type="SUPFAM" id="SSF74942">
    <property type="entry name" value="YhbC-like, C-terminal domain"/>
    <property type="match status" value="1"/>
</dbReference>
<dbReference type="Pfam" id="PF17384">
    <property type="entry name" value="DUF150_C"/>
    <property type="match status" value="1"/>
</dbReference>
<keyword evidence="1 3" id="KW-0963">Cytoplasm</keyword>
<dbReference type="EMBL" id="PTRA01000001">
    <property type="protein sequence ID" value="PQA60484.1"/>
    <property type="molecule type" value="Genomic_DNA"/>
</dbReference>
<accession>A0A2S7IS02</accession>
<gene>
    <name evidence="3" type="primary">rimP</name>
    <name evidence="6" type="ORF">C5O19_12945</name>
</gene>
<dbReference type="GO" id="GO:0005829">
    <property type="term" value="C:cytosol"/>
    <property type="evidence" value="ECO:0007669"/>
    <property type="project" value="TreeGrafter"/>
</dbReference>
<evidence type="ECO:0000259" key="5">
    <source>
        <dbReference type="Pfam" id="PF17384"/>
    </source>
</evidence>
<sequence>MNLKAKITELATALLPDESYFLVDIQVSESRIKSKVTILLDSDAGISIDECAALSRELGRQLEELNLFENAYTLEVSSPGVDFPLTQTRQYQRNAGRKLRVQFLDGGEKMGTLNAVTDSTITLTTDGTKKEPSVDLVIPYSEIKKAQVLVSFK</sequence>
<proteinExistence type="inferred from homology"/>
<dbReference type="InterPro" id="IPR035956">
    <property type="entry name" value="RimP_N_sf"/>
</dbReference>
<dbReference type="GO" id="GO:0006412">
    <property type="term" value="P:translation"/>
    <property type="evidence" value="ECO:0007669"/>
    <property type="project" value="TreeGrafter"/>
</dbReference>